<dbReference type="AlphaFoldDB" id="A0A4R3YH94"/>
<organism evidence="4 5">
    <name type="scientific">Testudinibacter aquarius</name>
    <dbReference type="NCBI Taxonomy" id="1524974"/>
    <lineage>
        <taxon>Bacteria</taxon>
        <taxon>Pseudomonadati</taxon>
        <taxon>Pseudomonadota</taxon>
        <taxon>Gammaproteobacteria</taxon>
        <taxon>Pasteurellales</taxon>
        <taxon>Pasteurellaceae</taxon>
        <taxon>Testudinibacter</taxon>
    </lineage>
</organism>
<comment type="caution">
    <text evidence="4">The sequence shown here is derived from an EMBL/GenBank/DDBJ whole genome shotgun (WGS) entry which is preliminary data.</text>
</comment>
<feature type="signal peptide" evidence="2">
    <location>
        <begin position="1"/>
        <end position="25"/>
    </location>
</feature>
<name>A0A4R3YH94_9PAST</name>
<keyword evidence="1" id="KW-0175">Coiled coil</keyword>
<dbReference type="EMBL" id="SMCP01000001">
    <property type="protein sequence ID" value="TCV89953.1"/>
    <property type="molecule type" value="Genomic_DNA"/>
</dbReference>
<evidence type="ECO:0000256" key="1">
    <source>
        <dbReference type="SAM" id="Coils"/>
    </source>
</evidence>
<dbReference type="InterPro" id="IPR042095">
    <property type="entry name" value="SUMF_sf"/>
</dbReference>
<accession>A0A4R3YH94</accession>
<protein>
    <submittedName>
        <fullName evidence="4">Formylglycine-generating enzyme required for sulfatase activity</fullName>
    </submittedName>
</protein>
<evidence type="ECO:0000256" key="2">
    <source>
        <dbReference type="SAM" id="SignalP"/>
    </source>
</evidence>
<dbReference type="Proteomes" id="UP000294619">
    <property type="component" value="Unassembled WGS sequence"/>
</dbReference>
<dbReference type="PANTHER" id="PTHR23150">
    <property type="entry name" value="SULFATASE MODIFYING FACTOR 1, 2"/>
    <property type="match status" value="1"/>
</dbReference>
<dbReference type="Pfam" id="PF03781">
    <property type="entry name" value="FGE-sulfatase"/>
    <property type="match status" value="1"/>
</dbReference>
<dbReference type="GO" id="GO:0120147">
    <property type="term" value="F:formylglycine-generating oxidase activity"/>
    <property type="evidence" value="ECO:0007669"/>
    <property type="project" value="TreeGrafter"/>
</dbReference>
<feature type="coiled-coil region" evidence="1">
    <location>
        <begin position="361"/>
        <end position="388"/>
    </location>
</feature>
<dbReference type="PANTHER" id="PTHR23150:SF19">
    <property type="entry name" value="FORMYLGLYCINE-GENERATING ENZYME"/>
    <property type="match status" value="1"/>
</dbReference>
<sequence>MFNTVFNQKCRVLTALFMFSAAAQAEQWDEKFYNPKADKEDVIMPMPCHGSMVFRIVKTGTKSPLDDMSVVLGSDSGTEAFAEHSTPNYISGGFSGQNNEKEQERYFLMAKYEVSQLQYQAVMNEQCPSPNLKGRQPAVDVSWFDAVNFSHKYNEWLMKNGRDKLPKEDGVSGFIRLPSNTEWEYAARGGIAVSASEFRENTFPVPNGLKAYAWFSGSQSANGRLQLGGLLEPNPLGLFDMLGNASEMMLDPFKLNKLDRYHGQNGGVTVRGGSYLTSESEISSALRIEKPFYAADGKADKAKDMGFRVVIAAPVLTSGDRIKQIENEWKNLGNDNLKNDSHGSGSNIVGKLEKITNDIENENVKKELKSLQDALRSANQSRDEQRDHAIRSVLELGAFLCTNIADLEANYQQKVAAQNYIAQACPAGSEPIGLCEPTAIEESKTVLAEAKGVRDFVLTYYADTIVSTSTAYNIATVQTQVDKKQLTGKANLTEYVDLYWKHLQQYYKDGKVNREQWLADCKQW</sequence>
<dbReference type="InterPro" id="IPR051043">
    <property type="entry name" value="Sulfatase_Mod_Factor_Kinase"/>
</dbReference>
<dbReference type="SUPFAM" id="SSF56436">
    <property type="entry name" value="C-type lectin-like"/>
    <property type="match status" value="1"/>
</dbReference>
<keyword evidence="2" id="KW-0732">Signal</keyword>
<dbReference type="RefSeq" id="WP_198362757.1">
    <property type="nucleotide sequence ID" value="NZ_LEKL01000042.1"/>
</dbReference>
<dbReference type="Gene3D" id="3.90.1580.10">
    <property type="entry name" value="paralog of FGE (formylglycine-generating enzyme)"/>
    <property type="match status" value="1"/>
</dbReference>
<evidence type="ECO:0000259" key="3">
    <source>
        <dbReference type="Pfam" id="PF03781"/>
    </source>
</evidence>
<dbReference type="InterPro" id="IPR005532">
    <property type="entry name" value="SUMF_dom"/>
</dbReference>
<reference evidence="4 5" key="1">
    <citation type="submission" date="2019-03" db="EMBL/GenBank/DDBJ databases">
        <title>Genomic Encyclopedia of Type Strains, Phase IV (KMG-IV): sequencing the most valuable type-strain genomes for metagenomic binning, comparative biology and taxonomic classification.</title>
        <authorList>
            <person name="Goeker M."/>
        </authorList>
    </citation>
    <scope>NUCLEOTIDE SEQUENCE [LARGE SCALE GENOMIC DNA]</scope>
    <source>
        <strain evidence="4 5">DSM 28140</strain>
    </source>
</reference>
<proteinExistence type="predicted"/>
<gene>
    <name evidence="4" type="ORF">EDC16_101265</name>
</gene>
<feature type="chain" id="PRO_5020451655" evidence="2">
    <location>
        <begin position="26"/>
        <end position="524"/>
    </location>
</feature>
<evidence type="ECO:0000313" key="5">
    <source>
        <dbReference type="Proteomes" id="UP000294619"/>
    </source>
</evidence>
<dbReference type="InterPro" id="IPR016187">
    <property type="entry name" value="CTDL_fold"/>
</dbReference>
<evidence type="ECO:0000313" key="4">
    <source>
        <dbReference type="EMBL" id="TCV89953.1"/>
    </source>
</evidence>
<feature type="domain" description="Sulfatase-modifying factor enzyme-like" evidence="3">
    <location>
        <begin position="103"/>
        <end position="310"/>
    </location>
</feature>